<dbReference type="Proteomes" id="UP001214250">
    <property type="component" value="Chromosome 2"/>
</dbReference>
<dbReference type="EMBL" id="CP117812">
    <property type="protein sequence ID" value="WDE97960.1"/>
    <property type="molecule type" value="Genomic_DNA"/>
</dbReference>
<reference evidence="2 3" key="1">
    <citation type="submission" date="2023-02" db="EMBL/GenBank/DDBJ databases">
        <title>Genome sequence of Lentisphaera profundi SAORIC-696.</title>
        <authorList>
            <person name="Kim e."/>
            <person name="Cho J.-C."/>
            <person name="Choi A."/>
            <person name="Kang I."/>
        </authorList>
    </citation>
    <scope>NUCLEOTIDE SEQUENCE [LARGE SCALE GENOMIC DNA]</scope>
    <source>
        <strain evidence="2 3">SAORIC-696</strain>
    </source>
</reference>
<organism evidence="2 3">
    <name type="scientific">Lentisphaera profundi</name>
    <dbReference type="NCBI Taxonomy" id="1658616"/>
    <lineage>
        <taxon>Bacteria</taxon>
        <taxon>Pseudomonadati</taxon>
        <taxon>Lentisphaerota</taxon>
        <taxon>Lentisphaeria</taxon>
        <taxon>Lentisphaerales</taxon>
        <taxon>Lentisphaeraceae</taxon>
        <taxon>Lentisphaera</taxon>
    </lineage>
</organism>
<dbReference type="SUPFAM" id="SSF53300">
    <property type="entry name" value="vWA-like"/>
    <property type="match status" value="1"/>
</dbReference>
<dbReference type="InterPro" id="IPR036465">
    <property type="entry name" value="vWFA_dom_sf"/>
</dbReference>
<dbReference type="PANTHER" id="PTHR33608:SF7">
    <property type="entry name" value="DUF58 DOMAIN-CONTAINING PROTEIN"/>
    <property type="match status" value="1"/>
</dbReference>
<dbReference type="Pfam" id="PF01882">
    <property type="entry name" value="DUF58"/>
    <property type="match status" value="1"/>
</dbReference>
<name>A0ABY7VXL9_9BACT</name>
<dbReference type="InterPro" id="IPR002881">
    <property type="entry name" value="DUF58"/>
</dbReference>
<evidence type="ECO:0000313" key="2">
    <source>
        <dbReference type="EMBL" id="WDE97960.1"/>
    </source>
</evidence>
<protein>
    <submittedName>
        <fullName evidence="2">DUF58 domain-containing protein</fullName>
    </submittedName>
</protein>
<gene>
    <name evidence="2" type="ORF">PQO03_19215</name>
</gene>
<dbReference type="PANTHER" id="PTHR33608">
    <property type="entry name" value="BLL2464 PROTEIN"/>
    <property type="match status" value="1"/>
</dbReference>
<evidence type="ECO:0000259" key="1">
    <source>
        <dbReference type="Pfam" id="PF01882"/>
    </source>
</evidence>
<evidence type="ECO:0000313" key="3">
    <source>
        <dbReference type="Proteomes" id="UP001214250"/>
    </source>
</evidence>
<proteinExistence type="predicted"/>
<feature type="domain" description="DUF58" evidence="1">
    <location>
        <begin position="44"/>
        <end position="243"/>
    </location>
</feature>
<dbReference type="Gene3D" id="3.40.50.410">
    <property type="entry name" value="von Willebrand factor, type A domain"/>
    <property type="match status" value="1"/>
</dbReference>
<accession>A0ABY7VXL9</accession>
<keyword evidence="3" id="KW-1185">Reference proteome</keyword>
<dbReference type="RefSeq" id="WP_274152666.1">
    <property type="nucleotide sequence ID" value="NZ_CP117812.1"/>
</dbReference>
<sequence length="288" mass="32218">MLLTDPQFIKRLEMLALLARKVLNGELKADRKSNKKGSGTTFADYQEYTQGDDLRNIDWNIAARLEQLVIKLFEVEEDVQINILLDLSHSMASKQLYAKQLAAALSYITLSNTDRLTVYGIADSLQTILKPSHGKSKIFPMLNSLENSTLFGQDTKFLTSIKTLQAQKKRPAVCVVISDFLVEEGYKKALDLLRWAKNDVFCIQVLDPSEVNCDLRGDLELECVESKALKKVTVSPAEAAKYNQLMAQWNETLKHDCAKAGIGLIQTTTETSFETVIQSILRRGGLVA</sequence>